<protein>
    <submittedName>
        <fullName evidence="2">Putative exosortase, PEP-CTERM interaction domain protein</fullName>
    </submittedName>
</protein>
<dbReference type="InterPro" id="IPR013424">
    <property type="entry name" value="Ice-binding_C"/>
</dbReference>
<evidence type="ECO:0000259" key="1">
    <source>
        <dbReference type="Pfam" id="PF07589"/>
    </source>
</evidence>
<dbReference type="HOGENOM" id="CLU_2717942_0_0_3"/>
<name>F4XT45_9CYAN</name>
<proteinExistence type="predicted"/>
<organism evidence="2 3">
    <name type="scientific">Moorena producens 3L</name>
    <dbReference type="NCBI Taxonomy" id="489825"/>
    <lineage>
        <taxon>Bacteria</taxon>
        <taxon>Bacillati</taxon>
        <taxon>Cyanobacteriota</taxon>
        <taxon>Cyanophyceae</taxon>
        <taxon>Coleofasciculales</taxon>
        <taxon>Coleofasciculaceae</taxon>
        <taxon>Moorena</taxon>
    </lineage>
</organism>
<evidence type="ECO:0000313" key="3">
    <source>
        <dbReference type="Proteomes" id="UP000003959"/>
    </source>
</evidence>
<dbReference type="AlphaFoldDB" id="F4XT45"/>
<reference evidence="3" key="1">
    <citation type="journal article" date="2011" name="Proc. Natl. Acad. Sci. U.S.A.">
        <title>Genomic insights into the physiology and ecology of the marine filamentous cyanobacterium Lyngbya majuscula.</title>
        <authorList>
            <person name="Jones A.C."/>
            <person name="Monroe E.A."/>
            <person name="Podell S."/>
            <person name="Hess W.R."/>
            <person name="Klages S."/>
            <person name="Esquenazi E."/>
            <person name="Niessen S."/>
            <person name="Hoover H."/>
            <person name="Rothmann M."/>
            <person name="Lasken R.S."/>
            <person name="Yates J.R.III."/>
            <person name="Reinhardt R."/>
            <person name="Kube M."/>
            <person name="Burkart M.D."/>
            <person name="Allen E.E."/>
            <person name="Dorrestein P.C."/>
            <person name="Gerwick W.H."/>
            <person name="Gerwick L."/>
        </authorList>
    </citation>
    <scope>NUCLEOTIDE SEQUENCE [LARGE SCALE GENOMIC DNA]</scope>
    <source>
        <strain evidence="3">3L</strain>
    </source>
</reference>
<dbReference type="Proteomes" id="UP000003959">
    <property type="component" value="Unassembled WGS sequence"/>
</dbReference>
<keyword evidence="3" id="KW-1185">Reference proteome</keyword>
<gene>
    <name evidence="2" type="ORF">LYNGBM3L_27050</name>
</gene>
<accession>F4XT45</accession>
<feature type="domain" description="Ice-binding protein C-terminal" evidence="1">
    <location>
        <begin position="42"/>
        <end position="61"/>
    </location>
</feature>
<dbReference type="NCBIfam" id="TIGR02595">
    <property type="entry name" value="PEP_CTERM"/>
    <property type="match status" value="1"/>
</dbReference>
<dbReference type="Pfam" id="PF07589">
    <property type="entry name" value="PEP-CTERM"/>
    <property type="match status" value="1"/>
</dbReference>
<dbReference type="EMBL" id="GL890927">
    <property type="protein sequence ID" value="EGJ32220.1"/>
    <property type="molecule type" value="Genomic_DNA"/>
</dbReference>
<sequence>MAKNTNFGMSGWLGATGSFTLSNADINVDLTLDPNHPSNSQPVPEPMTMGLFSLSLLGLSVTSLKRKSKELV</sequence>
<dbReference type="RefSeq" id="WP_008185219.1">
    <property type="nucleotide sequence ID" value="NZ_GL890927.1"/>
</dbReference>
<evidence type="ECO:0000313" key="2">
    <source>
        <dbReference type="EMBL" id="EGJ32220.1"/>
    </source>
</evidence>